<dbReference type="AlphaFoldDB" id="A0A2H1VWE5"/>
<evidence type="ECO:0000313" key="1">
    <source>
        <dbReference type="EMBL" id="SOQ44534.1"/>
    </source>
</evidence>
<protein>
    <submittedName>
        <fullName evidence="1">SFRICE_016726</fullName>
    </submittedName>
</protein>
<accession>A0A2H1VWE5</accession>
<reference evidence="1" key="1">
    <citation type="submission" date="2016-07" db="EMBL/GenBank/DDBJ databases">
        <authorList>
            <person name="Bretaudeau A."/>
        </authorList>
    </citation>
    <scope>NUCLEOTIDE SEQUENCE</scope>
    <source>
        <strain evidence="1">Rice</strain>
        <tissue evidence="1">Whole body</tissue>
    </source>
</reference>
<dbReference type="EMBL" id="ODYU01004540">
    <property type="protein sequence ID" value="SOQ44534.1"/>
    <property type="molecule type" value="Genomic_DNA"/>
</dbReference>
<proteinExistence type="predicted"/>
<sequence length="228" mass="25290">MSDCSLRRAADYLASLPGLRLVKQEQTGGVFSLDLESQNLEPFLKGAKSSNYFSRQDRARGSVRLLLTKNHPVPTLACRTGAPKAKVFELLKSPKLANFQSNCLTIQGSLRPVSAITVSTLLDTSPEPKLMHDGSPGGARQSREQKNFWTFPSWWMDLIKTVIQTSINDCSHSAKHFTAWRRFAGAVAAQAHTRVAHILWDLPATLAHVSPPPLREPLKKWTTGHLIK</sequence>
<name>A0A2H1VWE5_SPOFR</name>
<organism evidence="1">
    <name type="scientific">Spodoptera frugiperda</name>
    <name type="common">Fall armyworm</name>
    <dbReference type="NCBI Taxonomy" id="7108"/>
    <lineage>
        <taxon>Eukaryota</taxon>
        <taxon>Metazoa</taxon>
        <taxon>Ecdysozoa</taxon>
        <taxon>Arthropoda</taxon>
        <taxon>Hexapoda</taxon>
        <taxon>Insecta</taxon>
        <taxon>Pterygota</taxon>
        <taxon>Neoptera</taxon>
        <taxon>Endopterygota</taxon>
        <taxon>Lepidoptera</taxon>
        <taxon>Glossata</taxon>
        <taxon>Ditrysia</taxon>
        <taxon>Noctuoidea</taxon>
        <taxon>Noctuidae</taxon>
        <taxon>Amphipyrinae</taxon>
        <taxon>Spodoptera</taxon>
    </lineage>
</organism>
<gene>
    <name evidence="1" type="ORF">SFRICE_016726</name>
</gene>